<protein>
    <submittedName>
        <fullName evidence="2">Serine/threonine protein kinase</fullName>
    </submittedName>
</protein>
<dbReference type="GO" id="GO:0004674">
    <property type="term" value="F:protein serine/threonine kinase activity"/>
    <property type="evidence" value="ECO:0007669"/>
    <property type="project" value="UniProtKB-KW"/>
</dbReference>
<keyword evidence="2" id="KW-0723">Serine/threonine-protein kinase</keyword>
<reference evidence="2 3" key="1">
    <citation type="submission" date="2023-06" db="EMBL/GenBank/DDBJ databases">
        <title>Thiopseudomonas sp. CY1220 draft genome sequence.</title>
        <authorList>
            <person name="Zhao G."/>
            <person name="An M."/>
        </authorList>
    </citation>
    <scope>NUCLEOTIDE SEQUENCE [LARGE SCALE GENOMIC DNA]</scope>
    <source>
        <strain evidence="2 3">CY1220</strain>
    </source>
</reference>
<comment type="caution">
    <text evidence="2">The sequence shown here is derived from an EMBL/GenBank/DDBJ whole genome shotgun (WGS) entry which is preliminary data.</text>
</comment>
<evidence type="ECO:0000313" key="2">
    <source>
        <dbReference type="EMBL" id="MDM7857133.1"/>
    </source>
</evidence>
<accession>A0ABT7SLT0</accession>
<dbReference type="PANTHER" id="PTHR30035:SF1">
    <property type="entry name" value="AB HYDROLASE-1 DOMAIN-CONTAINING PROTEIN"/>
    <property type="match status" value="1"/>
</dbReference>
<dbReference type="Proteomes" id="UP001241056">
    <property type="component" value="Unassembled WGS sequence"/>
</dbReference>
<evidence type="ECO:0000256" key="1">
    <source>
        <dbReference type="SAM" id="SignalP"/>
    </source>
</evidence>
<dbReference type="Gene3D" id="3.40.50.1820">
    <property type="entry name" value="alpha/beta hydrolase"/>
    <property type="match status" value="1"/>
</dbReference>
<feature type="signal peptide" evidence="1">
    <location>
        <begin position="1"/>
        <end position="22"/>
    </location>
</feature>
<dbReference type="InterPro" id="IPR007428">
    <property type="entry name" value="MlaA"/>
</dbReference>
<feature type="chain" id="PRO_5047058937" evidence="1">
    <location>
        <begin position="23"/>
        <end position="433"/>
    </location>
</feature>
<keyword evidence="2" id="KW-0808">Transferase</keyword>
<gene>
    <name evidence="2" type="ORF">QEZ41_02410</name>
</gene>
<sequence>MHLLAVLFCALATLLSATTAVGYQLIDEQSYGFPIHNPFQATIAGSPVELQPQLIGNEQIKQKDYQLRLRPEREQSLPSNFWPVKTLHYRLAKQKKPAPLIFIIAGTGARYDSDKAEYLKKLFYGAGMHVVQISSPTSYDFMAAASHYATPGYSPLDAQELYYVMQTIARKHKNLPVTDWFLTGYSLGGLHAAFISEIDQQQQFFNFKRTLLLNPPVNLYTSVNNLDQMANVELPELYEGHDFYQDVFDKLARYFEKRGHFNFDQAILADFQNSPERFTDAEMAMLIGTMFRFTATDINFTTDLINRRGLIIPTGTRITDGTSLTPYFEIALLCDFSCYIREQLLPFWQNVFQAGELEDLIQQTSLYAVSEHLRTNKNISVMHNQDDFILGAGDLTFLEQVFQDRLILYPYGGHLGNLDYVKNADDILEFFHD</sequence>
<dbReference type="SUPFAM" id="SSF53474">
    <property type="entry name" value="alpha/beta-Hydrolases"/>
    <property type="match status" value="1"/>
</dbReference>
<dbReference type="InterPro" id="IPR029058">
    <property type="entry name" value="AB_hydrolase_fold"/>
</dbReference>
<dbReference type="RefSeq" id="WP_289409785.1">
    <property type="nucleotide sequence ID" value="NZ_JAUCDY010000002.1"/>
</dbReference>
<proteinExistence type="predicted"/>
<dbReference type="PANTHER" id="PTHR30035">
    <property type="entry name" value="LIPOPROTEIN VACJ-RELATED"/>
    <property type="match status" value="1"/>
</dbReference>
<name>A0ABT7SLT0_9GAMM</name>
<keyword evidence="3" id="KW-1185">Reference proteome</keyword>
<dbReference type="EMBL" id="JAUCDY010000002">
    <property type="protein sequence ID" value="MDM7857133.1"/>
    <property type="molecule type" value="Genomic_DNA"/>
</dbReference>
<evidence type="ECO:0000313" key="3">
    <source>
        <dbReference type="Proteomes" id="UP001241056"/>
    </source>
</evidence>
<keyword evidence="1" id="KW-0732">Signal</keyword>
<keyword evidence="2" id="KW-0418">Kinase</keyword>
<organism evidence="2 3">
    <name type="scientific">Thiopseudomonas acetoxidans</name>
    <dbReference type="NCBI Taxonomy" id="3041622"/>
    <lineage>
        <taxon>Bacteria</taxon>
        <taxon>Pseudomonadati</taxon>
        <taxon>Pseudomonadota</taxon>
        <taxon>Gammaproteobacteria</taxon>
        <taxon>Pseudomonadales</taxon>
        <taxon>Pseudomonadaceae</taxon>
        <taxon>Thiopseudomonas</taxon>
    </lineage>
</organism>